<feature type="active site" evidence="6">
    <location>
        <position position="326"/>
    </location>
</feature>
<dbReference type="InterPro" id="IPR050448">
    <property type="entry name" value="OpgB/LTA_synthase_biosynth"/>
</dbReference>
<evidence type="ECO:0000256" key="6">
    <source>
        <dbReference type="PIRSR" id="PIRSR005091-1"/>
    </source>
</evidence>
<evidence type="ECO:0000313" key="12">
    <source>
        <dbReference type="Proteomes" id="UP000824267"/>
    </source>
</evidence>
<evidence type="ECO:0000256" key="3">
    <source>
        <dbReference type="ARBA" id="ARBA00022692"/>
    </source>
</evidence>
<dbReference type="Gene3D" id="3.40.720.10">
    <property type="entry name" value="Alkaline Phosphatase, subunit A"/>
    <property type="match status" value="1"/>
</dbReference>
<protein>
    <submittedName>
        <fullName evidence="11">Sulfatase-like hydrolase/transferase</fullName>
    </submittedName>
</protein>
<evidence type="ECO:0000256" key="9">
    <source>
        <dbReference type="SAM" id="Phobius"/>
    </source>
</evidence>
<feature type="domain" description="Sulfatase N-terminal" evidence="10">
    <location>
        <begin position="279"/>
        <end position="548"/>
    </location>
</feature>
<comment type="caution">
    <text evidence="11">The sequence shown here is derived from an EMBL/GenBank/DDBJ whole genome shotgun (WGS) entry which is preliminary data.</text>
</comment>
<reference evidence="11" key="2">
    <citation type="submission" date="2021-04" db="EMBL/GenBank/DDBJ databases">
        <authorList>
            <person name="Gilroy R."/>
        </authorList>
    </citation>
    <scope>NUCLEOTIDE SEQUENCE</scope>
    <source>
        <strain evidence="11">Gambia16-930</strain>
    </source>
</reference>
<dbReference type="GO" id="GO:0005886">
    <property type="term" value="C:plasma membrane"/>
    <property type="evidence" value="ECO:0007669"/>
    <property type="project" value="UniProtKB-SubCell"/>
</dbReference>
<feature type="binding site" evidence="8">
    <location>
        <position position="496"/>
    </location>
    <ligand>
        <name>Mn(2+)</name>
        <dbReference type="ChEBI" id="CHEBI:29035"/>
    </ligand>
</feature>
<sequence length="577" mass="66251">MRYIPSSYKLIAGKYLLSLGIIYLTQAVFYLFNSALFHIDGAKDLFSIFLGCTRYALSSLSVYLAPFLIMSLLPVTIKAKRPYRAVTETFYILANLFMMVVNLIDVGYFRFTFKRLTSDITRYLGVGGDFKELVPQFLRDYWHIVLLFVVLLTLFLLVNRWLNKRYKPEPQIFSRKFLIVQGTAFVVIAGLLFIAQRGGLQTRPLNLMHASQYTGTQNTALVLNTPFTLYRTFNKPALERKDFFDSTVLNNIYNPHIQPQQSTWADTLFGQPLQLGRTNVVVIILESFSAEYLSTYNKMGATYTPFLDSLARKSIVFQGLANGKRSIDGIPSVVSSLPLMMEESYLTSTYGENKLSSIASSLVSKGYSSAFFHGGYNGTMNFDNYTKKVGYRHYYGKNQYNDDRDYDGNWGIYDEPFLQYTVKQLDTISKPFVATVFTLSSHHPYKIPEQHKGRFPKGTMIVHETVGYTDYALKRFFESASKSDWFENTLFVITADHSAICSQKEFKTQLGLFRIPMIIYHPSLRHGHVSQAYMQQTDIYPAIMDLLHLDKRIFAFGRSPFAPGPHYYIYYTNGEYL</sequence>
<evidence type="ECO:0000256" key="5">
    <source>
        <dbReference type="ARBA" id="ARBA00023136"/>
    </source>
</evidence>
<feature type="transmembrane region" description="Helical" evidence="9">
    <location>
        <begin position="89"/>
        <end position="109"/>
    </location>
</feature>
<dbReference type="InterPro" id="IPR000917">
    <property type="entry name" value="Sulfatase_N"/>
</dbReference>
<evidence type="ECO:0000256" key="7">
    <source>
        <dbReference type="PIRSR" id="PIRSR005091-2"/>
    </source>
</evidence>
<keyword evidence="5 9" id="KW-0472">Membrane</keyword>
<feature type="transmembrane region" description="Helical" evidence="9">
    <location>
        <begin position="141"/>
        <end position="158"/>
    </location>
</feature>
<dbReference type="EMBL" id="DXGG01000047">
    <property type="protein sequence ID" value="HIW86904.1"/>
    <property type="molecule type" value="Genomic_DNA"/>
</dbReference>
<feature type="transmembrane region" description="Helical" evidence="9">
    <location>
        <begin position="178"/>
        <end position="195"/>
    </location>
</feature>
<dbReference type="PANTHER" id="PTHR47371">
    <property type="entry name" value="LIPOTEICHOIC ACID SYNTHASE"/>
    <property type="match status" value="1"/>
</dbReference>
<feature type="non-terminal residue" evidence="11">
    <location>
        <position position="577"/>
    </location>
</feature>
<dbReference type="Proteomes" id="UP000824267">
    <property type="component" value="Unassembled WGS sequence"/>
</dbReference>
<feature type="binding site" evidence="8">
    <location>
        <position position="497"/>
    </location>
    <ligand>
        <name>Mn(2+)</name>
        <dbReference type="ChEBI" id="CHEBI:29035"/>
    </ligand>
</feature>
<dbReference type="PIRSF" id="PIRSF005091">
    <property type="entry name" value="Mmb_sulf_HI1246"/>
    <property type="match status" value="1"/>
</dbReference>
<dbReference type="InterPro" id="IPR012160">
    <property type="entry name" value="LtaS-like"/>
</dbReference>
<organism evidence="11 12">
    <name type="scientific">Candidatus Onthomorpha intestinigallinarum</name>
    <dbReference type="NCBI Taxonomy" id="2840880"/>
    <lineage>
        <taxon>Bacteria</taxon>
        <taxon>Pseudomonadati</taxon>
        <taxon>Bacteroidota</taxon>
        <taxon>Bacteroidia</taxon>
        <taxon>Bacteroidales</taxon>
        <taxon>Candidatus Onthomorpha</taxon>
    </lineage>
</organism>
<dbReference type="AlphaFoldDB" id="A0A9D1RFT2"/>
<keyword evidence="4 9" id="KW-1133">Transmembrane helix</keyword>
<dbReference type="GO" id="GO:0016787">
    <property type="term" value="F:hydrolase activity"/>
    <property type="evidence" value="ECO:0007669"/>
    <property type="project" value="UniProtKB-KW"/>
</dbReference>
<evidence type="ECO:0000259" key="10">
    <source>
        <dbReference type="Pfam" id="PF00884"/>
    </source>
</evidence>
<feature type="binding site" evidence="7">
    <location>
        <position position="442"/>
    </location>
    <ligand>
        <name>substrate</name>
    </ligand>
</feature>
<keyword evidence="3 9" id="KW-0812">Transmembrane</keyword>
<gene>
    <name evidence="11" type="ORF">IAC47_01315</name>
</gene>
<evidence type="ECO:0000256" key="8">
    <source>
        <dbReference type="PIRSR" id="PIRSR005091-3"/>
    </source>
</evidence>
<feature type="binding site" evidence="8">
    <location>
        <position position="286"/>
    </location>
    <ligand>
        <name>Mn(2+)</name>
        <dbReference type="ChEBI" id="CHEBI:29035"/>
    </ligand>
</feature>
<keyword evidence="7" id="KW-0479">Metal-binding</keyword>
<evidence type="ECO:0000256" key="2">
    <source>
        <dbReference type="ARBA" id="ARBA00022475"/>
    </source>
</evidence>
<dbReference type="PANTHER" id="PTHR47371:SF3">
    <property type="entry name" value="PHOSPHOGLYCEROL TRANSFERASE I"/>
    <property type="match status" value="1"/>
</dbReference>
<accession>A0A9D1RFT2</accession>
<evidence type="ECO:0000313" key="11">
    <source>
        <dbReference type="EMBL" id="HIW86904.1"/>
    </source>
</evidence>
<dbReference type="GO" id="GO:0046872">
    <property type="term" value="F:metal ion binding"/>
    <property type="evidence" value="ECO:0007669"/>
    <property type="project" value="UniProtKB-KW"/>
</dbReference>
<comment type="subcellular location">
    <subcellularLocation>
        <location evidence="1">Cell membrane</location>
        <topology evidence="1">Multi-pass membrane protein</topology>
    </subcellularLocation>
</comment>
<dbReference type="SUPFAM" id="SSF53649">
    <property type="entry name" value="Alkaline phosphatase-like"/>
    <property type="match status" value="1"/>
</dbReference>
<keyword evidence="11" id="KW-0378">Hydrolase</keyword>
<feature type="transmembrane region" description="Helical" evidence="9">
    <location>
        <begin position="12"/>
        <end position="35"/>
    </location>
</feature>
<dbReference type="Pfam" id="PF00884">
    <property type="entry name" value="Sulfatase"/>
    <property type="match status" value="1"/>
</dbReference>
<dbReference type="CDD" id="cd16015">
    <property type="entry name" value="LTA_synthase"/>
    <property type="match status" value="1"/>
</dbReference>
<evidence type="ECO:0000256" key="4">
    <source>
        <dbReference type="ARBA" id="ARBA00022989"/>
    </source>
</evidence>
<evidence type="ECO:0000256" key="1">
    <source>
        <dbReference type="ARBA" id="ARBA00004651"/>
    </source>
</evidence>
<dbReference type="InterPro" id="IPR017850">
    <property type="entry name" value="Alkaline_phosphatase_core_sf"/>
</dbReference>
<feature type="transmembrane region" description="Helical" evidence="9">
    <location>
        <begin position="55"/>
        <end position="77"/>
    </location>
</feature>
<name>A0A9D1RFT2_9BACT</name>
<proteinExistence type="predicted"/>
<keyword evidence="7" id="KW-0464">Manganese</keyword>
<keyword evidence="2" id="KW-1003">Cell membrane</keyword>
<reference evidence="11" key="1">
    <citation type="journal article" date="2021" name="PeerJ">
        <title>Extensive microbial diversity within the chicken gut microbiome revealed by metagenomics and culture.</title>
        <authorList>
            <person name="Gilroy R."/>
            <person name="Ravi A."/>
            <person name="Getino M."/>
            <person name="Pursley I."/>
            <person name="Horton D.L."/>
            <person name="Alikhan N.F."/>
            <person name="Baker D."/>
            <person name="Gharbi K."/>
            <person name="Hall N."/>
            <person name="Watson M."/>
            <person name="Adriaenssens E.M."/>
            <person name="Foster-Nyarko E."/>
            <person name="Jarju S."/>
            <person name="Secka A."/>
            <person name="Antonio M."/>
            <person name="Oren A."/>
            <person name="Chaudhuri R.R."/>
            <person name="La Ragione R."/>
            <person name="Hildebrand F."/>
            <person name="Pallen M.J."/>
        </authorList>
    </citation>
    <scope>NUCLEOTIDE SEQUENCE</scope>
    <source>
        <strain evidence="11">Gambia16-930</strain>
    </source>
</reference>